<sequence length="290" mass="31968">MLLALIKTLRPRQWIKNLFVAVPLMYGQRLTDPTSLLVTAGAVALFCLISGCVYILNDLVDVEKDRAHPKKRNRPIPSGKLPEAVARRFAVICVPVCLALGYWLQPLYAAALGGYFLLNLAYSFKLKQIAYVDVLSIAAGFILRVLAGALALQIPASPWLLACTGLLAMFLGFGKRAHELAGAEDPQKQRAALAAYNLVTLRIILYALGFATVGLYVAYTLSEHVLEIFGTNRLAYTAVFGVVGIARFIYLSTTRREAESPTEEMLKDPLFMINFVVWILLTAAILYGWI</sequence>
<dbReference type="AlphaFoldDB" id="A0A9X3ELF7"/>
<proteinExistence type="predicted"/>
<dbReference type="CDD" id="cd13963">
    <property type="entry name" value="PT_UbiA_2"/>
    <property type="match status" value="1"/>
</dbReference>
<evidence type="ECO:0000256" key="1">
    <source>
        <dbReference type="ARBA" id="ARBA00004141"/>
    </source>
</evidence>
<dbReference type="RefSeq" id="WP_267768305.1">
    <property type="nucleotide sequence ID" value="NZ_CP185339.1"/>
</dbReference>
<keyword evidence="4 6" id="KW-1133">Transmembrane helix</keyword>
<dbReference type="GO" id="GO:0016765">
    <property type="term" value="F:transferase activity, transferring alkyl or aryl (other than methyl) groups"/>
    <property type="evidence" value="ECO:0007669"/>
    <property type="project" value="InterPro"/>
</dbReference>
<comment type="subcellular location">
    <subcellularLocation>
        <location evidence="1">Membrane</location>
        <topology evidence="1">Multi-pass membrane protein</topology>
    </subcellularLocation>
</comment>
<evidence type="ECO:0000256" key="5">
    <source>
        <dbReference type="ARBA" id="ARBA00023136"/>
    </source>
</evidence>
<evidence type="ECO:0000256" key="3">
    <source>
        <dbReference type="ARBA" id="ARBA00022692"/>
    </source>
</evidence>
<keyword evidence="5 6" id="KW-0472">Membrane</keyword>
<accession>A0A9X3ELF7</accession>
<dbReference type="InterPro" id="IPR000537">
    <property type="entry name" value="UbiA_prenyltransferase"/>
</dbReference>
<feature type="transmembrane region" description="Helical" evidence="6">
    <location>
        <begin position="156"/>
        <end position="174"/>
    </location>
</feature>
<feature type="transmembrane region" description="Helical" evidence="6">
    <location>
        <begin position="130"/>
        <end position="150"/>
    </location>
</feature>
<keyword evidence="8" id="KW-1185">Reference proteome</keyword>
<feature type="transmembrane region" description="Helical" evidence="6">
    <location>
        <begin position="233"/>
        <end position="250"/>
    </location>
</feature>
<evidence type="ECO:0000313" key="8">
    <source>
        <dbReference type="Proteomes" id="UP001150924"/>
    </source>
</evidence>
<keyword evidence="2" id="KW-1003">Cell membrane</keyword>
<protein>
    <submittedName>
        <fullName evidence="7">UbiA prenyltransferase family protein</fullName>
    </submittedName>
</protein>
<evidence type="ECO:0000256" key="2">
    <source>
        <dbReference type="ARBA" id="ARBA00022475"/>
    </source>
</evidence>
<feature type="transmembrane region" description="Helical" evidence="6">
    <location>
        <begin position="89"/>
        <end position="118"/>
    </location>
</feature>
<dbReference type="GO" id="GO:0016020">
    <property type="term" value="C:membrane"/>
    <property type="evidence" value="ECO:0007669"/>
    <property type="project" value="UniProtKB-SubCell"/>
</dbReference>
<organism evidence="7 8">
    <name type="scientific">Nannocystis pusilla</name>
    <dbReference type="NCBI Taxonomy" id="889268"/>
    <lineage>
        <taxon>Bacteria</taxon>
        <taxon>Pseudomonadati</taxon>
        <taxon>Myxococcota</taxon>
        <taxon>Polyangia</taxon>
        <taxon>Nannocystales</taxon>
        <taxon>Nannocystaceae</taxon>
        <taxon>Nannocystis</taxon>
    </lineage>
</organism>
<dbReference type="Proteomes" id="UP001150924">
    <property type="component" value="Unassembled WGS sequence"/>
</dbReference>
<feature type="transmembrane region" description="Helical" evidence="6">
    <location>
        <begin position="195"/>
        <end position="221"/>
    </location>
</feature>
<dbReference type="InterPro" id="IPR050475">
    <property type="entry name" value="Prenyltransferase_related"/>
</dbReference>
<dbReference type="SUPFAM" id="SSF81665">
    <property type="entry name" value="Calcium ATPase, transmembrane domain M"/>
    <property type="match status" value="1"/>
</dbReference>
<dbReference type="InterPro" id="IPR023298">
    <property type="entry name" value="ATPase_P-typ_TM_dom_sf"/>
</dbReference>
<dbReference type="InterPro" id="IPR044878">
    <property type="entry name" value="UbiA_sf"/>
</dbReference>
<reference evidence="7" key="1">
    <citation type="submission" date="2022-11" db="EMBL/GenBank/DDBJ databases">
        <title>Minimal conservation of predation-associated metabolite biosynthetic gene clusters underscores biosynthetic potential of Myxococcota including descriptions for ten novel species: Archangium lansinium sp. nov., Myxococcus landrumus sp. nov., Nannocystis bai.</title>
        <authorList>
            <person name="Ahearne A."/>
            <person name="Stevens C."/>
            <person name="Phillips K."/>
        </authorList>
    </citation>
    <scope>NUCLEOTIDE SEQUENCE</scope>
    <source>
        <strain evidence="7">Na p29</strain>
    </source>
</reference>
<name>A0A9X3ELF7_9BACT</name>
<dbReference type="Pfam" id="PF01040">
    <property type="entry name" value="UbiA"/>
    <property type="match status" value="1"/>
</dbReference>
<feature type="transmembrane region" description="Helical" evidence="6">
    <location>
        <begin position="35"/>
        <end position="56"/>
    </location>
</feature>
<evidence type="ECO:0000313" key="7">
    <source>
        <dbReference type="EMBL" id="MCY1006229.1"/>
    </source>
</evidence>
<feature type="transmembrane region" description="Helical" evidence="6">
    <location>
        <begin position="270"/>
        <end position="289"/>
    </location>
</feature>
<dbReference type="Gene3D" id="1.10.357.140">
    <property type="entry name" value="UbiA prenyltransferase"/>
    <property type="match status" value="1"/>
</dbReference>
<gene>
    <name evidence="7" type="ORF">OV079_11790</name>
</gene>
<evidence type="ECO:0000256" key="6">
    <source>
        <dbReference type="SAM" id="Phobius"/>
    </source>
</evidence>
<dbReference type="PANTHER" id="PTHR42723">
    <property type="entry name" value="CHLOROPHYLL SYNTHASE"/>
    <property type="match status" value="1"/>
</dbReference>
<keyword evidence="3 6" id="KW-0812">Transmembrane</keyword>
<comment type="caution">
    <text evidence="7">The sequence shown here is derived from an EMBL/GenBank/DDBJ whole genome shotgun (WGS) entry which is preliminary data.</text>
</comment>
<dbReference type="EMBL" id="JAPNKE010000002">
    <property type="protein sequence ID" value="MCY1006229.1"/>
    <property type="molecule type" value="Genomic_DNA"/>
</dbReference>
<evidence type="ECO:0000256" key="4">
    <source>
        <dbReference type="ARBA" id="ARBA00022989"/>
    </source>
</evidence>
<dbReference type="PANTHER" id="PTHR42723:SF1">
    <property type="entry name" value="CHLOROPHYLL SYNTHASE, CHLOROPLASTIC"/>
    <property type="match status" value="1"/>
</dbReference>